<proteinExistence type="predicted"/>
<sequence length="98" mass="10793">MEASWMTVCKANTPCTHESRRIFRYRDSNRPVGSSVAQETNFRFCGDLAGLESKLDYLAGMGIKAIFASGTPWINMLWQADSDSALHSQSALGSTLDD</sequence>
<organism evidence="1 2">
    <name type="scientific">Thelephora ganbajun</name>
    <name type="common">Ganba fungus</name>
    <dbReference type="NCBI Taxonomy" id="370292"/>
    <lineage>
        <taxon>Eukaryota</taxon>
        <taxon>Fungi</taxon>
        <taxon>Dikarya</taxon>
        <taxon>Basidiomycota</taxon>
        <taxon>Agaricomycotina</taxon>
        <taxon>Agaricomycetes</taxon>
        <taxon>Thelephorales</taxon>
        <taxon>Thelephoraceae</taxon>
        <taxon>Thelephora</taxon>
    </lineage>
</organism>
<comment type="caution">
    <text evidence="1">The sequence shown here is derived from an EMBL/GenBank/DDBJ whole genome shotgun (WGS) entry which is preliminary data.</text>
</comment>
<dbReference type="EMBL" id="MU117981">
    <property type="protein sequence ID" value="KAF9650774.1"/>
    <property type="molecule type" value="Genomic_DNA"/>
</dbReference>
<reference evidence="1" key="2">
    <citation type="journal article" date="2020" name="Nat. Commun.">
        <title>Large-scale genome sequencing of mycorrhizal fungi provides insights into the early evolution of symbiotic traits.</title>
        <authorList>
            <person name="Miyauchi S."/>
            <person name="Kiss E."/>
            <person name="Kuo A."/>
            <person name="Drula E."/>
            <person name="Kohler A."/>
            <person name="Sanchez-Garcia M."/>
            <person name="Morin E."/>
            <person name="Andreopoulos B."/>
            <person name="Barry K.W."/>
            <person name="Bonito G."/>
            <person name="Buee M."/>
            <person name="Carver A."/>
            <person name="Chen C."/>
            <person name="Cichocki N."/>
            <person name="Clum A."/>
            <person name="Culley D."/>
            <person name="Crous P.W."/>
            <person name="Fauchery L."/>
            <person name="Girlanda M."/>
            <person name="Hayes R.D."/>
            <person name="Keri Z."/>
            <person name="LaButti K."/>
            <person name="Lipzen A."/>
            <person name="Lombard V."/>
            <person name="Magnuson J."/>
            <person name="Maillard F."/>
            <person name="Murat C."/>
            <person name="Nolan M."/>
            <person name="Ohm R.A."/>
            <person name="Pangilinan J."/>
            <person name="Pereira M.F."/>
            <person name="Perotto S."/>
            <person name="Peter M."/>
            <person name="Pfister S."/>
            <person name="Riley R."/>
            <person name="Sitrit Y."/>
            <person name="Stielow J.B."/>
            <person name="Szollosi G."/>
            <person name="Zifcakova L."/>
            <person name="Stursova M."/>
            <person name="Spatafora J.W."/>
            <person name="Tedersoo L."/>
            <person name="Vaario L.M."/>
            <person name="Yamada A."/>
            <person name="Yan M."/>
            <person name="Wang P."/>
            <person name="Xu J."/>
            <person name="Bruns T."/>
            <person name="Baldrian P."/>
            <person name="Vilgalys R."/>
            <person name="Dunand C."/>
            <person name="Henrissat B."/>
            <person name="Grigoriev I.V."/>
            <person name="Hibbett D."/>
            <person name="Nagy L.G."/>
            <person name="Martin F.M."/>
        </authorList>
    </citation>
    <scope>NUCLEOTIDE SEQUENCE</scope>
    <source>
        <strain evidence="1">P2</strain>
    </source>
</reference>
<name>A0ACB6ZMK0_THEGA</name>
<evidence type="ECO:0000313" key="2">
    <source>
        <dbReference type="Proteomes" id="UP000886501"/>
    </source>
</evidence>
<reference evidence="1" key="1">
    <citation type="submission" date="2019-10" db="EMBL/GenBank/DDBJ databases">
        <authorList>
            <consortium name="DOE Joint Genome Institute"/>
            <person name="Kuo A."/>
            <person name="Miyauchi S."/>
            <person name="Kiss E."/>
            <person name="Drula E."/>
            <person name="Kohler A."/>
            <person name="Sanchez-Garcia M."/>
            <person name="Andreopoulos B."/>
            <person name="Barry K.W."/>
            <person name="Bonito G."/>
            <person name="Buee M."/>
            <person name="Carver A."/>
            <person name="Chen C."/>
            <person name="Cichocki N."/>
            <person name="Clum A."/>
            <person name="Culley D."/>
            <person name="Crous P.W."/>
            <person name="Fauchery L."/>
            <person name="Girlanda M."/>
            <person name="Hayes R."/>
            <person name="Keri Z."/>
            <person name="Labutti K."/>
            <person name="Lipzen A."/>
            <person name="Lombard V."/>
            <person name="Magnuson J."/>
            <person name="Maillard F."/>
            <person name="Morin E."/>
            <person name="Murat C."/>
            <person name="Nolan M."/>
            <person name="Ohm R."/>
            <person name="Pangilinan J."/>
            <person name="Pereira M."/>
            <person name="Perotto S."/>
            <person name="Peter M."/>
            <person name="Riley R."/>
            <person name="Sitrit Y."/>
            <person name="Stielow B."/>
            <person name="Szollosi G."/>
            <person name="Zifcakova L."/>
            <person name="Stursova M."/>
            <person name="Spatafora J.W."/>
            <person name="Tedersoo L."/>
            <person name="Vaario L.-M."/>
            <person name="Yamada A."/>
            <person name="Yan M."/>
            <person name="Wang P."/>
            <person name="Xu J."/>
            <person name="Bruns T."/>
            <person name="Baldrian P."/>
            <person name="Vilgalys R."/>
            <person name="Henrissat B."/>
            <person name="Grigoriev I.V."/>
            <person name="Hibbett D."/>
            <person name="Nagy L.G."/>
            <person name="Martin F.M."/>
        </authorList>
    </citation>
    <scope>NUCLEOTIDE SEQUENCE</scope>
    <source>
        <strain evidence="1">P2</strain>
    </source>
</reference>
<accession>A0ACB6ZMK0</accession>
<gene>
    <name evidence="1" type="ORF">BDM02DRAFT_1252045</name>
</gene>
<evidence type="ECO:0000313" key="1">
    <source>
        <dbReference type="EMBL" id="KAF9650774.1"/>
    </source>
</evidence>
<keyword evidence="2" id="KW-1185">Reference proteome</keyword>
<protein>
    <submittedName>
        <fullName evidence="1">Uncharacterized protein</fullName>
    </submittedName>
</protein>
<dbReference type="Proteomes" id="UP000886501">
    <property type="component" value="Unassembled WGS sequence"/>
</dbReference>